<dbReference type="Proteomes" id="UP000827092">
    <property type="component" value="Unassembled WGS sequence"/>
</dbReference>
<feature type="region of interest" description="Disordered" evidence="1">
    <location>
        <begin position="1210"/>
        <end position="1252"/>
    </location>
</feature>
<organism evidence="3 4">
    <name type="scientific">Oedothorax gibbosus</name>
    <dbReference type="NCBI Taxonomy" id="931172"/>
    <lineage>
        <taxon>Eukaryota</taxon>
        <taxon>Metazoa</taxon>
        <taxon>Ecdysozoa</taxon>
        <taxon>Arthropoda</taxon>
        <taxon>Chelicerata</taxon>
        <taxon>Arachnida</taxon>
        <taxon>Araneae</taxon>
        <taxon>Araneomorphae</taxon>
        <taxon>Entelegynae</taxon>
        <taxon>Araneoidea</taxon>
        <taxon>Linyphiidae</taxon>
        <taxon>Erigoninae</taxon>
        <taxon>Oedothorax</taxon>
    </lineage>
</organism>
<accession>A0AAV6VRB2</accession>
<feature type="compositionally biased region" description="Polar residues" evidence="1">
    <location>
        <begin position="2176"/>
        <end position="2187"/>
    </location>
</feature>
<feature type="region of interest" description="Disordered" evidence="1">
    <location>
        <begin position="888"/>
        <end position="918"/>
    </location>
</feature>
<proteinExistence type="predicted"/>
<feature type="compositionally biased region" description="Polar residues" evidence="1">
    <location>
        <begin position="1404"/>
        <end position="1419"/>
    </location>
</feature>
<feature type="compositionally biased region" description="Basic and acidic residues" evidence="1">
    <location>
        <begin position="1216"/>
        <end position="1225"/>
    </location>
</feature>
<keyword evidence="4" id="KW-1185">Reference proteome</keyword>
<feature type="region of interest" description="Disordered" evidence="1">
    <location>
        <begin position="285"/>
        <end position="306"/>
    </location>
</feature>
<feature type="compositionally biased region" description="Polar residues" evidence="1">
    <location>
        <begin position="904"/>
        <end position="918"/>
    </location>
</feature>
<evidence type="ECO:0000256" key="2">
    <source>
        <dbReference type="SAM" id="Phobius"/>
    </source>
</evidence>
<evidence type="ECO:0000313" key="4">
    <source>
        <dbReference type="Proteomes" id="UP000827092"/>
    </source>
</evidence>
<evidence type="ECO:0000313" key="3">
    <source>
        <dbReference type="EMBL" id="KAG8199030.1"/>
    </source>
</evidence>
<feature type="region of interest" description="Disordered" evidence="1">
    <location>
        <begin position="2269"/>
        <end position="2302"/>
    </location>
</feature>
<feature type="compositionally biased region" description="Polar residues" evidence="1">
    <location>
        <begin position="1795"/>
        <end position="1813"/>
    </location>
</feature>
<reference evidence="3 4" key="1">
    <citation type="journal article" date="2022" name="Nat. Ecol. Evol.">
        <title>A masculinizing supergene underlies an exaggerated male reproductive morph in a spider.</title>
        <authorList>
            <person name="Hendrickx F."/>
            <person name="De Corte Z."/>
            <person name="Sonet G."/>
            <person name="Van Belleghem S.M."/>
            <person name="Kostlbacher S."/>
            <person name="Vangestel C."/>
        </authorList>
    </citation>
    <scope>NUCLEOTIDE SEQUENCE [LARGE SCALE GENOMIC DNA]</scope>
    <source>
        <strain evidence="3">W744_W776</strain>
    </source>
</reference>
<feature type="region of interest" description="Disordered" evidence="1">
    <location>
        <begin position="667"/>
        <end position="691"/>
    </location>
</feature>
<feature type="region of interest" description="Disordered" evidence="1">
    <location>
        <begin position="2143"/>
        <end position="2190"/>
    </location>
</feature>
<dbReference type="EMBL" id="JAFNEN010000032">
    <property type="protein sequence ID" value="KAG8199030.1"/>
    <property type="molecule type" value="Genomic_DNA"/>
</dbReference>
<keyword evidence="2" id="KW-0472">Membrane</keyword>
<gene>
    <name evidence="3" type="ORF">JTE90_021044</name>
</gene>
<feature type="compositionally biased region" description="Low complexity" evidence="1">
    <location>
        <begin position="2161"/>
        <end position="2170"/>
    </location>
</feature>
<feature type="region of interest" description="Disordered" evidence="1">
    <location>
        <begin position="121"/>
        <end position="145"/>
    </location>
</feature>
<feature type="compositionally biased region" description="Basic and acidic residues" evidence="1">
    <location>
        <begin position="1018"/>
        <end position="1030"/>
    </location>
</feature>
<feature type="compositionally biased region" description="Low complexity" evidence="1">
    <location>
        <begin position="12"/>
        <end position="21"/>
    </location>
</feature>
<feature type="transmembrane region" description="Helical" evidence="2">
    <location>
        <begin position="26"/>
        <end position="44"/>
    </location>
</feature>
<feature type="region of interest" description="Disordered" evidence="1">
    <location>
        <begin position="1"/>
        <end position="21"/>
    </location>
</feature>
<sequence>MGEGVTNPVRGAAASSSPADPVSSSSLLLCSSVLLLIAVAGWIFRARKKASDKTRLDRNDSEEEERHVADVVPKYVPDSESGFSEPRLRWSAGDCQSVSPLLTPALLYDVTRCATERLLPARNMDDQGDAPSGVSDPQPDSFFTWDSGGSSGDYSFVHTAVELPKYPDGAITEEERQMLLLYMQTGHPELLLQPSQSGNVQPMACDPVAVRGFLETIVEENSDDLRSPSECDENSLGWGSWDESDEDRLTVVEMVTSTTNDFAANDAVHYSVDDFLNSGIFSQSQLSTGEGASQGESRHNLDKDKFCDNKDMETTSGLLSGVIQCDDKPSHKVTKPENENYMDNTISSIKKCENKLDSSKINNKPSKMDINHQPGVSSHFDSINSNGNFDNFWISSNTINSPNDNLNPWTTIDFKEHAEDDNVLTSLDISNPEQIIEGLNPLLVLGTDDICLVPSNFNSKTEDSENLMFSDSFKDYFLPSENYTPAFNKNVPDLLADFSSDTQPHSLAEKPIRCLRIGFGSSVTEETSVPSLDAFNVNNLDGFANESKSNKSMENSLTQNTRVNEDTIRCLRLGFEDDTPSEEYLVPSTSKAPFFSDSESLNIFHMENQSELHDSSVQDAMFSPLDGDIVYGSTWANPRGMKEPEKKSTGTEVQCSAARADVHRELTMLSDSPPSDIHRPASDDDDISEVPNSLSRWRHHTDLQHLQEDSSPITRWQHHGSLQLNVSKQTDSEESDDGLPPQLKEIYSSFKMRDNKMGRIRIKEDKNNNFKRLGLWEKESKVTLPDFNKGQPSSSRSSPPPIKKESNGGSKEDLDDLEFDMFAVTKNPKTNNIKNITNGDSDIDDALQSFNHLDDYSSESEADNSESENCYVVNVRDNKEIDVSEVLENEEGDSIESNIEDKQASSSGEMPSLENPCSDNSDNCPLCADPSFKNSHITDIFSPQNIEKSLQENVQSLLENTYPKMIRLSLSNLSDAEVIESNGESNKTGDSISPITTSDSDEGIRKKEIKKRVKKRSKDNSSTELKHDDSGYVEDDEDDDDSLAENSEKLSSTSSSTDVPNLTRKSLSTAFYESKSNKIQKVDSILSKNDIPESFQEFSKQLDLSLSTEEIKAGFVNEEKWNVPENLSQFSAWLLDKELKKISNRDEVEKLLVDDMMSLREQTIAKFLKNSSSDESLNLKLSELTNQSDISASVPEKSLNIENHSSVKCSQVSDCDEPKNTRDETSSSNNNEIEWDFNENITKDTPDSENELPEEYYSYNLNSQVSKIFEQNINDDIKKTSIEQPNYNLNEIKPTDNSPMTIIHEASSIMTANSNTDETKLQNNNTGAETEPETSPTDEYNLQYNNLPDLCTELIEAEPLNDNNSAQQSTPVYPSVTPTPEENTREILPKVNDTTIGNEKENKASPQVSIENVNSDDSTAQVNEVAASGGRNLDYSYSFDAEEVDPDLMTRGVDDEKCDRVVLRSDGISTPEAAVVRASDFHQETHVYLDECHAFPDKSDLLQVSGPQNIAPELENNNLRNNYSDIVESVKADSGSEEVVCLPARVASPPTQQDSSGGFTIVDYSDSLADYAILKDEKNALFDRNASVGEVGGSCLSNDLETICDNTHETHKFISIEQSSDKNKDEIKCFEKRQDSSNLNNSKDILDIATEDSGKFCLIHSNEIEEFGTNIPVYRDYQRSNSLGRDNVESDETFELWNGQSKSTPDLRNCHDQQKKTNAPLSVRLSKSVSQRIEDYLGSRDSRLNKSLPPNERSRHYRRICVSTETVVEKAARFEARSKSTCSAKELSDDRSPANKRSGSCPPSSMRNNTSWISDRPYRNYNKPTATVRPTVDMHRNGSYNRNDLKGTNVGHPNEKENMLELITGYSKATKVTHKPPVAPSSTNLQQSLKSARLKGKIANARKDFFERLSQQDLSSSQVTKKDYTSDDFNDEPLGLRRFDEFRRSAREERARLVASHPDLGALEAAVRSSKRKIDQLKKRNRGKSGTDSYPSVGPMPSGSADQPALCLPYRRATGEIAWASCAARVQEAKRRSKRAHEQLEIVEKAVRAQPCRDDPAVGSPAIADEDGGREFVGSRARSMDFLLDADNREQARAPENRLSAGGPRVKSEHELRIERSLQNLTVPDWYKQSAWSKKPTEGFILRRGSEGSAGESRKRWQGLSSSRNTSTTSLHPPNAYSSQRNISANKRPSAGDWRYAGSSLVSSRESLTPASPASLSPRECTSAAFQYGIGSSLSRWSSSRLSTSSAPLTALSVHRSFRQPYLGWRAAAASSSGGTSPVSATTPVTQGSRSESPRRGSQDHQYGYGLQQNQITCAATLRPDSAEQPSDSNRISPLALHTTNIFFNTTNDNQPSQPIKFGGPELRRDRYSYTQSLYSGTVIVSPLQDPPNHNFNIYEEDLVPDTNTFRIVSSPQPPRVWMESSFVGTKKDGDQNQTPPPRTIRIIPSDSTRATTSDRFGTVPGASSSVRGGATCATQTAMGGFCNNTKPALSLKSIQI</sequence>
<feature type="region of interest" description="Disordered" evidence="1">
    <location>
        <begin position="980"/>
        <end position="1061"/>
    </location>
</feature>
<comment type="caution">
    <text evidence="3">The sequence shown here is derived from an EMBL/GenBank/DDBJ whole genome shotgun (WGS) entry which is preliminary data.</text>
</comment>
<feature type="region of interest" description="Disordered" evidence="1">
    <location>
        <begin position="2089"/>
        <end position="2110"/>
    </location>
</feature>
<keyword evidence="2" id="KW-1133">Transmembrane helix</keyword>
<feature type="compositionally biased region" description="Acidic residues" evidence="1">
    <location>
        <begin position="1031"/>
        <end position="1043"/>
    </location>
</feature>
<feature type="region of interest" description="Disordered" evidence="1">
    <location>
        <begin position="783"/>
        <end position="814"/>
    </location>
</feature>
<keyword evidence="2" id="KW-0812">Transmembrane</keyword>
<feature type="region of interest" description="Disordered" evidence="1">
    <location>
        <begin position="2449"/>
        <end position="2469"/>
    </location>
</feature>
<feature type="compositionally biased region" description="Basic and acidic residues" evidence="1">
    <location>
        <begin position="802"/>
        <end position="812"/>
    </location>
</feature>
<feature type="compositionally biased region" description="Low complexity" evidence="1">
    <location>
        <begin position="1369"/>
        <end position="1380"/>
    </location>
</feature>
<feature type="region of interest" description="Disordered" evidence="1">
    <location>
        <begin position="1964"/>
        <end position="2002"/>
    </location>
</feature>
<evidence type="ECO:0000256" key="1">
    <source>
        <dbReference type="SAM" id="MobiDB-lite"/>
    </source>
</evidence>
<feature type="region of interest" description="Disordered" evidence="1">
    <location>
        <begin position="1778"/>
        <end position="1853"/>
    </location>
</feature>
<feature type="compositionally biased region" description="Polar residues" evidence="1">
    <location>
        <begin position="285"/>
        <end position="295"/>
    </location>
</feature>
<feature type="compositionally biased region" description="Basic and acidic residues" evidence="1">
    <location>
        <begin position="296"/>
        <end position="306"/>
    </location>
</feature>
<feature type="compositionally biased region" description="Low complexity" evidence="1">
    <location>
        <begin position="2269"/>
        <end position="2284"/>
    </location>
</feature>
<feature type="region of interest" description="Disordered" evidence="1">
    <location>
        <begin position="1396"/>
        <end position="1419"/>
    </location>
</feature>
<name>A0AAV6VRB2_9ARAC</name>
<feature type="region of interest" description="Disordered" evidence="1">
    <location>
        <begin position="221"/>
        <end position="242"/>
    </location>
</feature>
<feature type="compositionally biased region" description="Basic residues" evidence="1">
    <location>
        <begin position="1007"/>
        <end position="1017"/>
    </location>
</feature>
<feature type="region of interest" description="Disordered" evidence="1">
    <location>
        <begin position="1314"/>
        <end position="1339"/>
    </location>
</feature>
<protein>
    <submittedName>
        <fullName evidence="3">Uncharacterized protein</fullName>
    </submittedName>
</protein>
<feature type="region of interest" description="Disordered" evidence="1">
    <location>
        <begin position="1362"/>
        <end position="1382"/>
    </location>
</feature>